<name>A0ABR4GGT0_9EURO</name>
<organism evidence="2 3">
    <name type="scientific">Aspergillus keveii</name>
    <dbReference type="NCBI Taxonomy" id="714993"/>
    <lineage>
        <taxon>Eukaryota</taxon>
        <taxon>Fungi</taxon>
        <taxon>Dikarya</taxon>
        <taxon>Ascomycota</taxon>
        <taxon>Pezizomycotina</taxon>
        <taxon>Eurotiomycetes</taxon>
        <taxon>Eurotiomycetidae</taxon>
        <taxon>Eurotiales</taxon>
        <taxon>Aspergillaceae</taxon>
        <taxon>Aspergillus</taxon>
        <taxon>Aspergillus subgen. Nidulantes</taxon>
    </lineage>
</organism>
<evidence type="ECO:0000313" key="3">
    <source>
        <dbReference type="Proteomes" id="UP001610563"/>
    </source>
</evidence>
<dbReference type="EMBL" id="JBFTWV010000014">
    <property type="protein sequence ID" value="KAL2798182.1"/>
    <property type="molecule type" value="Genomic_DNA"/>
</dbReference>
<sequence length="129" mass="13634">MIFSKATTLLTLLATFTAILATPLDKRYPLTCNGFSRHVPVNEAQACVNFIRNKGTTACSVPGENVEFCSSGSAKIYGSNPDRKPNPTSHCSDVARGAQAIIDSCRQGNTVSGSNAAWGNGDIIITIAR</sequence>
<evidence type="ECO:0000313" key="2">
    <source>
        <dbReference type="EMBL" id="KAL2798182.1"/>
    </source>
</evidence>
<keyword evidence="1" id="KW-0732">Signal</keyword>
<reference evidence="2 3" key="1">
    <citation type="submission" date="2024-07" db="EMBL/GenBank/DDBJ databases">
        <title>Section-level genome sequencing and comparative genomics of Aspergillus sections Usti and Cavernicolus.</title>
        <authorList>
            <consortium name="Lawrence Berkeley National Laboratory"/>
            <person name="Nybo J.L."/>
            <person name="Vesth T.C."/>
            <person name="Theobald S."/>
            <person name="Frisvad J.C."/>
            <person name="Larsen T.O."/>
            <person name="Kjaerboelling I."/>
            <person name="Rothschild-Mancinelli K."/>
            <person name="Lyhne E.K."/>
            <person name="Kogle M.E."/>
            <person name="Barry K."/>
            <person name="Clum A."/>
            <person name="Na H."/>
            <person name="Ledsgaard L."/>
            <person name="Lin J."/>
            <person name="Lipzen A."/>
            <person name="Kuo A."/>
            <person name="Riley R."/>
            <person name="Mondo S."/>
            <person name="Labutti K."/>
            <person name="Haridas S."/>
            <person name="Pangalinan J."/>
            <person name="Salamov A.A."/>
            <person name="Simmons B.A."/>
            <person name="Magnuson J.K."/>
            <person name="Chen J."/>
            <person name="Drula E."/>
            <person name="Henrissat B."/>
            <person name="Wiebenga A."/>
            <person name="Lubbers R.J."/>
            <person name="Gomes A.C."/>
            <person name="Makela M.R."/>
            <person name="Stajich J."/>
            <person name="Grigoriev I.V."/>
            <person name="Mortensen U.H."/>
            <person name="De Vries R.P."/>
            <person name="Baker S.E."/>
            <person name="Andersen M.R."/>
        </authorList>
    </citation>
    <scope>NUCLEOTIDE SEQUENCE [LARGE SCALE GENOMIC DNA]</scope>
    <source>
        <strain evidence="2 3">CBS 209.92</strain>
    </source>
</reference>
<keyword evidence="3" id="KW-1185">Reference proteome</keyword>
<comment type="caution">
    <text evidence="2">The sequence shown here is derived from an EMBL/GenBank/DDBJ whole genome shotgun (WGS) entry which is preliminary data.</text>
</comment>
<feature type="signal peptide" evidence="1">
    <location>
        <begin position="1"/>
        <end position="21"/>
    </location>
</feature>
<proteinExistence type="predicted"/>
<protein>
    <submittedName>
        <fullName evidence="2">Uncharacterized protein</fullName>
    </submittedName>
</protein>
<accession>A0ABR4GGT0</accession>
<dbReference type="PANTHER" id="PTHR39603">
    <property type="entry name" value="CYANOVIRIN-N DOMAIN-CONTAINING PROTEIN"/>
    <property type="match status" value="1"/>
</dbReference>
<gene>
    <name evidence="2" type="ORF">BJX66DRAFT_334221</name>
</gene>
<dbReference type="Proteomes" id="UP001610563">
    <property type="component" value="Unassembled WGS sequence"/>
</dbReference>
<feature type="chain" id="PRO_5046774368" evidence="1">
    <location>
        <begin position="22"/>
        <end position="129"/>
    </location>
</feature>
<dbReference type="PANTHER" id="PTHR39603:SF1">
    <property type="entry name" value="CYANOVIRIN-N DOMAIN-CONTAINING PROTEIN"/>
    <property type="match status" value="1"/>
</dbReference>
<evidence type="ECO:0000256" key="1">
    <source>
        <dbReference type="SAM" id="SignalP"/>
    </source>
</evidence>